<feature type="region of interest" description="Disordered" evidence="3">
    <location>
        <begin position="1573"/>
        <end position="1594"/>
    </location>
</feature>
<dbReference type="GO" id="GO:0030488">
    <property type="term" value="P:tRNA methylation"/>
    <property type="evidence" value="ECO:0007669"/>
    <property type="project" value="TreeGrafter"/>
</dbReference>
<gene>
    <name evidence="6" type="ORF">BV898_10395</name>
</gene>
<protein>
    <submittedName>
        <fullName evidence="6">Thyroid adenoma-associated protein-like protein</fullName>
    </submittedName>
</protein>
<comment type="similarity">
    <text evidence="1">Belongs to the THADA family.</text>
</comment>
<dbReference type="PANTHER" id="PTHR14387">
    <property type="entry name" value="THADA/DEATH RECEPTOR INTERACTING PROTEIN"/>
    <property type="match status" value="1"/>
</dbReference>
<evidence type="ECO:0000256" key="3">
    <source>
        <dbReference type="SAM" id="MobiDB-lite"/>
    </source>
</evidence>
<dbReference type="Pfam" id="PF10350">
    <property type="entry name" value="DUF2428"/>
    <property type="match status" value="1"/>
</dbReference>
<evidence type="ECO:0000313" key="6">
    <source>
        <dbReference type="EMBL" id="OQV15385.1"/>
    </source>
</evidence>
<dbReference type="InterPro" id="IPR051954">
    <property type="entry name" value="tRNA_methyltransferase_THADA"/>
</dbReference>
<dbReference type="InterPro" id="IPR019442">
    <property type="entry name" value="THADA/TRM732_DUF2428"/>
</dbReference>
<name>A0A1W0WJJ5_HYPEX</name>
<dbReference type="Pfam" id="PF25151">
    <property type="entry name" value="TPR_Trm732_C"/>
    <property type="match status" value="1"/>
</dbReference>
<evidence type="ECO:0000259" key="4">
    <source>
        <dbReference type="Pfam" id="PF10350"/>
    </source>
</evidence>
<keyword evidence="7" id="KW-1185">Reference proteome</keyword>
<accession>A0A1W0WJJ5</accession>
<keyword evidence="2" id="KW-0819">tRNA processing</keyword>
<evidence type="ECO:0000259" key="5">
    <source>
        <dbReference type="Pfam" id="PF25151"/>
    </source>
</evidence>
<dbReference type="PANTHER" id="PTHR14387:SF0">
    <property type="entry name" value="DUF2428 DOMAIN-CONTAINING PROTEIN"/>
    <property type="match status" value="1"/>
</dbReference>
<evidence type="ECO:0000256" key="1">
    <source>
        <dbReference type="ARBA" id="ARBA00010409"/>
    </source>
</evidence>
<dbReference type="InterPro" id="IPR056842">
    <property type="entry name" value="THADA-like_TPR_C"/>
</dbReference>
<organism evidence="6 7">
    <name type="scientific">Hypsibius exemplaris</name>
    <name type="common">Freshwater tardigrade</name>
    <dbReference type="NCBI Taxonomy" id="2072580"/>
    <lineage>
        <taxon>Eukaryota</taxon>
        <taxon>Metazoa</taxon>
        <taxon>Ecdysozoa</taxon>
        <taxon>Tardigrada</taxon>
        <taxon>Eutardigrada</taxon>
        <taxon>Parachela</taxon>
        <taxon>Hypsibioidea</taxon>
        <taxon>Hypsibiidae</taxon>
        <taxon>Hypsibius</taxon>
    </lineage>
</organism>
<dbReference type="Proteomes" id="UP000192578">
    <property type="component" value="Unassembled WGS sequence"/>
</dbReference>
<reference evidence="7" key="1">
    <citation type="submission" date="2017-01" db="EMBL/GenBank/DDBJ databases">
        <title>Comparative genomics of anhydrobiosis in the tardigrade Hypsibius dujardini.</title>
        <authorList>
            <person name="Yoshida Y."/>
            <person name="Koutsovoulos G."/>
            <person name="Laetsch D."/>
            <person name="Stevens L."/>
            <person name="Kumar S."/>
            <person name="Horikawa D."/>
            <person name="Ishino K."/>
            <person name="Komine S."/>
            <person name="Tomita M."/>
            <person name="Blaxter M."/>
            <person name="Arakawa K."/>
        </authorList>
    </citation>
    <scope>NUCLEOTIDE SEQUENCE [LARGE SCALE GENOMIC DNA]</scope>
    <source>
        <strain evidence="7">Z151</strain>
    </source>
</reference>
<sequence length="1712" mass="188925">MDSSGDAPTEFGTRMIAAITATPDIRRRVNHINAFLNEVRKMPPATAETELRDGRIAVELFRSFTGSTDLHHTVKEIIRYALDIFMAKGPGILRERLVEELRTLLAVKSPLRRKILEDVLLCSETTQKMLLCTDVSPELGDFARGNLDELVFCGIGKWETAEEEVRQLSETLQGLSLIDRLLTSFDALSRDEALTNDIAAKLILFHSTASDRHPELFPATSNLVKTLLQRALSIKPHFDLDHFRSSQPSYAAFISAHIATSSSIDSLDTSYDLLHESVQAALNSHAVCGTLAVVSLAELLTKAVSASPPENCDSLAWSNRNQENRSKLVGLWKMLVDEDCERYCTPQDRAVVLGKSVDILGLIVPMWKDLAEADQTELLHSILNGHSFSWKTPHGQKSLALLLRVVPKQTAGVPRPKQLLTALPLKFHAIPLAELLCLIGTPEDFAEILAGPMTEYRAFLMKHVLPVVGKQPGFILDVMRILGPSRSFGGYGPILFVLRSVKIPGLTAIRLEVFREYVRGKTELAVFADDLARVETFHFLCDMADPLTDFGQILDFVEKNMNHQFARFRDPFLQSIGRFLRRLEETCLSAGVTKVPDQTLMVGLMRNLLAFITSISNDLVPSSSYARRNTALQILLLLLNGPLNMITKSPQVWNPLQRTLAEQLFWESFPDNQAYIVEILTTHSDAAQSHIGGFSRILLSDLSDSALPLQEDIAATKAKGMLWTARNSPLYGQILRLRNMIGRMEDGATKSVSDGVIQVRRDISELVSEALVYHTGGLSMDKNAVLNDGGGDGCSGDGPQQSTTAQMLFVCCWRSIREVSILSGDICCGKLFGKITSEENKIETLEWMVSQLLITSHTGAFDGLAEQIQRICRSFSDTNSERGLTSVKRLLGDLLEDLRDWTSPLRPENTRKSAGLPRLLAILFVALKKTDEGERLLAESMPRFLTDGLNSEVAEVKVVDNGVRAVNILEAIFRQNSLNELTEAFIADGFILACTGMVSIHWPVRNAAASLFTGLMQRVFGPAVKQCPEEMEWREACLPAARFFTKYPRAFDHIKATLEAWSVGRVYHAESRQSAGIHSALLILQRLYYDVGDPVFVGRIFGPLKACLSHPEMRIRQAASKAFAVFAPESSLELLRKEAIDAARSGSDHKLHGILLTFLEMERSSGFITNNMSEESVGSLAAVLLGCMADTRTFSTLSVQSKTMMLRLLQKLIFAPTHTNPVKLSSQITIPTVDYGSQELHGSGQPQYIREYLRFLFALDVPPLPGGSADEDPSAGSVSTTANLRILDFVCDLLLRAGSLALTAAVLDVLCQAAAVGWADRMIGHSELMGFLSARREASETPTVLVQRMAAWAAVLRNSSKWNDVPEYFGLQRLWMAILEVFRSRNDKEFICRTVELSSSLLIRGLVKEESMVSDYLDLLKDLLTKGCSTDVRLSIARHLSPPLLAASHSPATFWILVIDLLRDDDQTVRNTVAERLFQLGLKDDLPDPSTPSHALSVAIRHLARSGMASGSLIHIILSVVVGKYIDADDRIGTRDEETDEPDAAVFEHGDRHEYHENMWLIDQLADCVEDLAAGGPSSADEDGPVASSSSLSEEQVKWLGEEIRSAGKQMSMLSSGFLADVFAYNRAAFRVYCLMRLLTALWTVGAVPVAAAAVTQALGREIEVTLGRALGAGEGRSYLLQRVRDLARTNLLAAVIAERGKHDHGKCGKRK</sequence>
<feature type="domain" description="tRNA (32-2'-O)-methyltransferase regulator THADA-like C-terminal TPR repeats region" evidence="5">
    <location>
        <begin position="1005"/>
        <end position="1159"/>
    </location>
</feature>
<dbReference type="SUPFAM" id="SSF48371">
    <property type="entry name" value="ARM repeat"/>
    <property type="match status" value="1"/>
</dbReference>
<dbReference type="OrthoDB" id="73997at2759"/>
<dbReference type="EMBL" id="MTYJ01000089">
    <property type="protein sequence ID" value="OQV15385.1"/>
    <property type="molecule type" value="Genomic_DNA"/>
</dbReference>
<dbReference type="InterPro" id="IPR016024">
    <property type="entry name" value="ARM-type_fold"/>
</dbReference>
<feature type="domain" description="DUF2428" evidence="4">
    <location>
        <begin position="796"/>
        <end position="1002"/>
    </location>
</feature>
<evidence type="ECO:0000313" key="7">
    <source>
        <dbReference type="Proteomes" id="UP000192578"/>
    </source>
</evidence>
<dbReference type="GO" id="GO:0005829">
    <property type="term" value="C:cytosol"/>
    <property type="evidence" value="ECO:0007669"/>
    <property type="project" value="TreeGrafter"/>
</dbReference>
<evidence type="ECO:0000256" key="2">
    <source>
        <dbReference type="ARBA" id="ARBA00022694"/>
    </source>
</evidence>
<comment type="caution">
    <text evidence="6">The sequence shown here is derived from an EMBL/GenBank/DDBJ whole genome shotgun (WGS) entry which is preliminary data.</text>
</comment>
<proteinExistence type="inferred from homology"/>